<sequence>MLLQHELQHNSGAATYGRKLDLQCRSDDPELENSEFKVSGASLEQNEAQYQKNLRVNQAMMLYLREQDGYLSLEDMEILALDVHEALDALLVNMEYLVDMTEKVDEQSILHEQQRCTEDHDIPDREPRGLGNFTFFSPSKKPCPAQHPQEIFGDSYLHPFQIPSSPGLQHMENSDRGF</sequence>
<dbReference type="AlphaFoldDB" id="A0A9P6FPQ6"/>
<protein>
    <submittedName>
        <fullName evidence="1">Uncharacterized protein</fullName>
    </submittedName>
</protein>
<organism evidence="1 2">
    <name type="scientific">Lunasporangiospora selenospora</name>
    <dbReference type="NCBI Taxonomy" id="979761"/>
    <lineage>
        <taxon>Eukaryota</taxon>
        <taxon>Fungi</taxon>
        <taxon>Fungi incertae sedis</taxon>
        <taxon>Mucoromycota</taxon>
        <taxon>Mortierellomycotina</taxon>
        <taxon>Mortierellomycetes</taxon>
        <taxon>Mortierellales</taxon>
        <taxon>Mortierellaceae</taxon>
        <taxon>Lunasporangiospora</taxon>
    </lineage>
</organism>
<keyword evidence="2" id="KW-1185">Reference proteome</keyword>
<dbReference type="EMBL" id="JAABOA010003026">
    <property type="protein sequence ID" value="KAF9579124.1"/>
    <property type="molecule type" value="Genomic_DNA"/>
</dbReference>
<dbReference type="OrthoDB" id="2435513at2759"/>
<gene>
    <name evidence="1" type="ORF">BGW38_004754</name>
</gene>
<evidence type="ECO:0000313" key="1">
    <source>
        <dbReference type="EMBL" id="KAF9579124.1"/>
    </source>
</evidence>
<evidence type="ECO:0000313" key="2">
    <source>
        <dbReference type="Proteomes" id="UP000780801"/>
    </source>
</evidence>
<accession>A0A9P6FPQ6</accession>
<name>A0A9P6FPQ6_9FUNG</name>
<reference evidence="1" key="1">
    <citation type="journal article" date="2020" name="Fungal Divers.">
        <title>Resolving the Mortierellaceae phylogeny through synthesis of multi-gene phylogenetics and phylogenomics.</title>
        <authorList>
            <person name="Vandepol N."/>
            <person name="Liber J."/>
            <person name="Desiro A."/>
            <person name="Na H."/>
            <person name="Kennedy M."/>
            <person name="Barry K."/>
            <person name="Grigoriev I.V."/>
            <person name="Miller A.N."/>
            <person name="O'Donnell K."/>
            <person name="Stajich J.E."/>
            <person name="Bonito G."/>
        </authorList>
    </citation>
    <scope>NUCLEOTIDE SEQUENCE</scope>
    <source>
        <strain evidence="1">KOD1015</strain>
    </source>
</reference>
<dbReference type="Proteomes" id="UP000780801">
    <property type="component" value="Unassembled WGS sequence"/>
</dbReference>
<proteinExistence type="predicted"/>
<comment type="caution">
    <text evidence="1">The sequence shown here is derived from an EMBL/GenBank/DDBJ whole genome shotgun (WGS) entry which is preliminary data.</text>
</comment>